<dbReference type="GO" id="GO:0000795">
    <property type="term" value="C:synaptonemal complex"/>
    <property type="evidence" value="ECO:0007669"/>
    <property type="project" value="InterPro"/>
</dbReference>
<sequence>MSPKSRLPPIKAKGLKFGSGTSSGPSSVGNDSKEEKKKEEEGSLPFLDNVCCNLCNESFFDGIAKSKIYWLTTCGHIVCDDDEHHHKEGTCTVCGKTKIHAVSMEQGNLQPAQEKFLYNPISRLKLLEAEIMKHIKVIQDDVTELSSLRTIYSFQEKQHKRTRLIYKQELDKERAETERLRNELDIHITENVELKQANKELQARLDMPPPPLPRSSLQASGVFETPRQSPVYGSGLNQSLPRIQEEEENSSAKRQRVEQNGFPPELLAPSTPIPTRPPSIIGGRIYQTPQPHHVDPHQSFDGYDPMLPRAGPSKHELERYRYNSTPVTAISPQVYSQGYIQGNGRITPMQGETPNVYRPYSAQGTHRRSEAQRQNYRFSQDGWSPNNLYDDNRQDYGSGEYDASDQPKVSLNLARKRPYPSQF</sequence>
<reference evidence="4" key="1">
    <citation type="submission" date="2013-07" db="EMBL/GenBank/DDBJ databases">
        <title>The Genome Sequence of Cryptococcus pinus CBS10737.</title>
        <authorList>
            <consortium name="The Broad Institute Genome Sequencing Platform"/>
            <person name="Cuomo C."/>
            <person name="Litvintseva A."/>
            <person name="Chen Y."/>
            <person name="Heitman J."/>
            <person name="Sun S."/>
            <person name="Springer D."/>
            <person name="Dromer F."/>
            <person name="Young S.K."/>
            <person name="Zeng Q."/>
            <person name="Gargeya S."/>
            <person name="Fitzgerald M."/>
            <person name="Abouelleil A."/>
            <person name="Alvarado L."/>
            <person name="Berlin A.M."/>
            <person name="Chapman S.B."/>
            <person name="Dewar J."/>
            <person name="Goldberg J."/>
            <person name="Griggs A."/>
            <person name="Gujja S."/>
            <person name="Hansen M."/>
            <person name="Howarth C."/>
            <person name="Imamovic A."/>
            <person name="Larimer J."/>
            <person name="McCowan C."/>
            <person name="Murphy C."/>
            <person name="Pearson M."/>
            <person name="Priest M."/>
            <person name="Roberts A."/>
            <person name="Saif S."/>
            <person name="Shea T."/>
            <person name="Sykes S."/>
            <person name="Wortman J."/>
            <person name="Nusbaum C."/>
            <person name="Birren B."/>
        </authorList>
    </citation>
    <scope>NUCLEOTIDE SEQUENCE [LARGE SCALE GENOMIC DNA]</scope>
    <source>
        <strain evidence="4">CBS 10737</strain>
    </source>
</reference>
<reference evidence="5" key="2">
    <citation type="submission" date="2013-07" db="EMBL/GenBank/DDBJ databases">
        <authorList>
            <consortium name="The Broad Institute Genome Sequencing Platform"/>
            <person name="Cuomo C."/>
            <person name="Litvintseva A."/>
            <person name="Chen Y."/>
            <person name="Heitman J."/>
            <person name="Sun S."/>
            <person name="Springer D."/>
            <person name="Dromer F."/>
            <person name="Young S.K."/>
            <person name="Zeng Q."/>
            <person name="Gargeya S."/>
            <person name="Fitzgerald M."/>
            <person name="Abouelleil A."/>
            <person name="Alvarado L."/>
            <person name="Berlin A.M."/>
            <person name="Chapman S.B."/>
            <person name="Dewar J."/>
            <person name="Goldberg J."/>
            <person name="Griggs A."/>
            <person name="Gujja S."/>
            <person name="Hansen M."/>
            <person name="Howarth C."/>
            <person name="Imamovic A."/>
            <person name="Larimer J."/>
            <person name="McCowan C."/>
            <person name="Murphy C."/>
            <person name="Pearson M."/>
            <person name="Priest M."/>
            <person name="Roberts A."/>
            <person name="Saif S."/>
            <person name="Shea T."/>
            <person name="Sykes S."/>
            <person name="Wortman J."/>
            <person name="Nusbaum C."/>
            <person name="Birren B."/>
        </authorList>
    </citation>
    <scope>NUCLEOTIDE SEQUENCE</scope>
    <source>
        <strain evidence="5">CBS 10737</strain>
    </source>
</reference>
<dbReference type="InterPro" id="IPR042123">
    <property type="entry name" value="Zip3/RNF212-like"/>
</dbReference>
<feature type="region of interest" description="Disordered" evidence="3">
    <location>
        <begin position="225"/>
        <end position="282"/>
    </location>
</feature>
<keyword evidence="6" id="KW-1185">Reference proteome</keyword>
<keyword evidence="2" id="KW-0175">Coiled coil</keyword>
<dbReference type="KEGG" id="kpin:30174513"/>
<name>A0A1B9HYC9_9TREE</name>
<evidence type="ECO:0000313" key="4">
    <source>
        <dbReference type="EMBL" id="OCF48276.1"/>
    </source>
</evidence>
<accession>A0A1B9HYC9</accession>
<dbReference type="PANTHER" id="PTHR22663:SF17">
    <property type="entry name" value="RING FINGER PROTEIN NARYA-RELATED"/>
    <property type="match status" value="1"/>
</dbReference>
<feature type="compositionally biased region" description="Basic residues" evidence="3">
    <location>
        <begin position="414"/>
        <end position="423"/>
    </location>
</feature>
<feature type="compositionally biased region" description="Polar residues" evidence="3">
    <location>
        <begin position="372"/>
        <end position="389"/>
    </location>
</feature>
<dbReference type="EMBL" id="CP144529">
    <property type="protein sequence ID" value="WWC73839.1"/>
    <property type="molecule type" value="Genomic_DNA"/>
</dbReference>
<feature type="coiled-coil region" evidence="2">
    <location>
        <begin position="163"/>
        <end position="204"/>
    </location>
</feature>
<dbReference type="GO" id="GO:0007129">
    <property type="term" value="P:homologous chromosome pairing at meiosis"/>
    <property type="evidence" value="ECO:0007669"/>
    <property type="project" value="TreeGrafter"/>
</dbReference>
<gene>
    <name evidence="4" type="ORF">I206_06144</name>
    <name evidence="5" type="ORF">I206_107811</name>
</gene>
<proteinExistence type="predicted"/>
<feature type="region of interest" description="Disordered" evidence="3">
    <location>
        <begin position="1"/>
        <end position="40"/>
    </location>
</feature>
<dbReference type="GO" id="GO:0016925">
    <property type="term" value="P:protein sumoylation"/>
    <property type="evidence" value="ECO:0007669"/>
    <property type="project" value="TreeGrafter"/>
</dbReference>
<feature type="region of interest" description="Disordered" evidence="3">
    <location>
        <begin position="346"/>
        <end position="423"/>
    </location>
</feature>
<evidence type="ECO:0000313" key="6">
    <source>
        <dbReference type="Proteomes" id="UP000094020"/>
    </source>
</evidence>
<reference evidence="5" key="4">
    <citation type="submission" date="2024-02" db="EMBL/GenBank/DDBJ databases">
        <title>Comparative genomics of Cryptococcus and Kwoniella reveals pathogenesis evolution and contrasting modes of karyotype evolution via chromosome fusion or intercentromeric recombination.</title>
        <authorList>
            <person name="Coelho M.A."/>
            <person name="David-Palma M."/>
            <person name="Shea T."/>
            <person name="Bowers K."/>
            <person name="McGinley-Smith S."/>
            <person name="Mohammad A.W."/>
            <person name="Gnirke A."/>
            <person name="Yurkov A.M."/>
            <person name="Nowrousian M."/>
            <person name="Sun S."/>
            <person name="Cuomo C.A."/>
            <person name="Heitman J."/>
        </authorList>
    </citation>
    <scope>NUCLEOTIDE SEQUENCE</scope>
    <source>
        <strain evidence="5">CBS 10737</strain>
    </source>
</reference>
<evidence type="ECO:0000313" key="5">
    <source>
        <dbReference type="EMBL" id="WWC73839.1"/>
    </source>
</evidence>
<evidence type="ECO:0000256" key="1">
    <source>
        <dbReference type="ARBA" id="ARBA00023254"/>
    </source>
</evidence>
<feature type="compositionally biased region" description="Low complexity" evidence="3">
    <location>
        <begin position="18"/>
        <end position="29"/>
    </location>
</feature>
<dbReference type="AlphaFoldDB" id="A0A1B9HYC9"/>
<dbReference type="OrthoDB" id="2564621at2759"/>
<keyword evidence="1" id="KW-0469">Meiosis</keyword>
<protein>
    <submittedName>
        <fullName evidence="4">Uncharacterized protein</fullName>
    </submittedName>
</protein>
<reference evidence="4" key="3">
    <citation type="submission" date="2016-07" db="EMBL/GenBank/DDBJ databases">
        <title>Evolution of pathogenesis and genome organization in the Tremellales.</title>
        <authorList>
            <person name="Cuomo C."/>
            <person name="Litvintseva A."/>
            <person name="Heitman J."/>
            <person name="Chen Y."/>
            <person name="Sun S."/>
            <person name="Springer D."/>
            <person name="Dromer F."/>
            <person name="Young S."/>
            <person name="Zeng Q."/>
            <person name="Chapman S."/>
            <person name="Gujja S."/>
            <person name="Saif S."/>
            <person name="Birren B."/>
        </authorList>
    </citation>
    <scope>NUCLEOTIDE SEQUENCE</scope>
    <source>
        <strain evidence="4">CBS 10737</strain>
    </source>
</reference>
<dbReference type="PANTHER" id="PTHR22663">
    <property type="entry name" value="RING FINGER PROTEIN NARYA-RELATED"/>
    <property type="match status" value="1"/>
</dbReference>
<evidence type="ECO:0000256" key="3">
    <source>
        <dbReference type="SAM" id="MobiDB-lite"/>
    </source>
</evidence>
<dbReference type="STRING" id="1296096.A0A1B9HYC9"/>
<evidence type="ECO:0000256" key="2">
    <source>
        <dbReference type="SAM" id="Coils"/>
    </source>
</evidence>
<dbReference type="GeneID" id="30174513"/>
<feature type="compositionally biased region" description="Basic and acidic residues" evidence="3">
    <location>
        <begin position="31"/>
        <end position="40"/>
    </location>
</feature>
<organism evidence="4">
    <name type="scientific">Kwoniella pini CBS 10737</name>
    <dbReference type="NCBI Taxonomy" id="1296096"/>
    <lineage>
        <taxon>Eukaryota</taxon>
        <taxon>Fungi</taxon>
        <taxon>Dikarya</taxon>
        <taxon>Basidiomycota</taxon>
        <taxon>Agaricomycotina</taxon>
        <taxon>Tremellomycetes</taxon>
        <taxon>Tremellales</taxon>
        <taxon>Cryptococcaceae</taxon>
        <taxon>Kwoniella</taxon>
    </lineage>
</organism>
<dbReference type="EMBL" id="KI894014">
    <property type="protein sequence ID" value="OCF48276.1"/>
    <property type="molecule type" value="Genomic_DNA"/>
</dbReference>
<dbReference type="GO" id="GO:0019789">
    <property type="term" value="F:SUMO transferase activity"/>
    <property type="evidence" value="ECO:0007669"/>
    <property type="project" value="InterPro"/>
</dbReference>
<dbReference type="RefSeq" id="XP_019009495.1">
    <property type="nucleotide sequence ID" value="XM_019157855.1"/>
</dbReference>
<dbReference type="Proteomes" id="UP000094020">
    <property type="component" value="Chromosome 11"/>
</dbReference>
<dbReference type="GO" id="GO:0007131">
    <property type="term" value="P:reciprocal meiotic recombination"/>
    <property type="evidence" value="ECO:0007669"/>
    <property type="project" value="InterPro"/>
</dbReference>